<dbReference type="GO" id="GO:0008253">
    <property type="term" value="F:5'-nucleotidase activity"/>
    <property type="evidence" value="ECO:0007669"/>
    <property type="project" value="InterPro"/>
</dbReference>
<accession>A0A3N4D9Y7</accession>
<reference evidence="2 4" key="1">
    <citation type="submission" date="2018-11" db="EMBL/GenBank/DDBJ databases">
        <title>Shewanella sp. M2.</title>
        <authorList>
            <person name="Hwang Y.J."/>
            <person name="Hwang C.Y."/>
        </authorList>
    </citation>
    <scope>NUCLEOTIDE SEQUENCE [LARGE SCALE GENOMIC DNA]</scope>
    <source>
        <strain evidence="2 4">M2</strain>
    </source>
</reference>
<reference evidence="3" key="3">
    <citation type="submission" date="2018-11" db="EMBL/GenBank/DDBJ databases">
        <authorList>
            <person name="Hwang Y.J."/>
            <person name="Hwang C.Y."/>
        </authorList>
    </citation>
    <scope>NUCLEOTIDE SEQUENCE</scope>
    <source>
        <strain evidence="3">R106</strain>
    </source>
</reference>
<dbReference type="Proteomes" id="UP000278855">
    <property type="component" value="Unassembled WGS sequence"/>
</dbReference>
<reference evidence="5" key="2">
    <citation type="submission" date="2018-11" db="EMBL/GenBank/DDBJ databases">
        <title>Shewanella sp. R106.</title>
        <authorList>
            <person name="Hwang Y.J."/>
            <person name="Hwang C.Y."/>
        </authorList>
    </citation>
    <scope>NUCLEOTIDE SEQUENCE [LARGE SCALE GENOMIC DNA]</scope>
    <source>
        <strain evidence="5">R106</strain>
    </source>
</reference>
<dbReference type="InterPro" id="IPR023214">
    <property type="entry name" value="HAD_sf"/>
</dbReference>
<dbReference type="AlphaFoldDB" id="A0A3N4D9Y7"/>
<dbReference type="SUPFAM" id="SSF56784">
    <property type="entry name" value="HAD-like"/>
    <property type="match status" value="1"/>
</dbReference>
<keyword evidence="4" id="KW-1185">Reference proteome</keyword>
<dbReference type="KEGG" id="spsr:EGC80_16035"/>
<evidence type="ECO:0000313" key="3">
    <source>
        <dbReference type="EMBL" id="RPA22735.1"/>
    </source>
</evidence>
<name>A0A3N4D9Y7_9GAMM</name>
<dbReference type="RefSeq" id="WP_124014164.1">
    <property type="nucleotide sequence ID" value="NZ_CP034073.1"/>
</dbReference>
<organism evidence="3 5">
    <name type="scientific">Shewanella psychromarinicola</name>
    <dbReference type="NCBI Taxonomy" id="2487742"/>
    <lineage>
        <taxon>Bacteria</taxon>
        <taxon>Pseudomonadati</taxon>
        <taxon>Pseudomonadota</taxon>
        <taxon>Gammaproteobacteria</taxon>
        <taxon>Alteromonadales</taxon>
        <taxon>Shewanellaceae</taxon>
        <taxon>Shewanella</taxon>
    </lineage>
</organism>
<evidence type="ECO:0000313" key="4">
    <source>
        <dbReference type="Proteomes" id="UP000273778"/>
    </source>
</evidence>
<evidence type="ECO:0000256" key="1">
    <source>
        <dbReference type="ARBA" id="ARBA00009589"/>
    </source>
</evidence>
<dbReference type="PANTHER" id="PTHR16504">
    <property type="entry name" value="5'(3')-DEOXYRIBONUCLEOTIDASE"/>
    <property type="match status" value="1"/>
</dbReference>
<comment type="similarity">
    <text evidence="1">Belongs to the 5'(3')-deoxyribonucleotidase family.</text>
</comment>
<dbReference type="EMBL" id="CP034073">
    <property type="protein sequence ID" value="AZG36238.1"/>
    <property type="molecule type" value="Genomic_DNA"/>
</dbReference>
<protein>
    <submittedName>
        <fullName evidence="3">Uncharacterized protein</fullName>
    </submittedName>
</protein>
<dbReference type="GO" id="GO:0009223">
    <property type="term" value="P:pyrimidine deoxyribonucleotide catabolic process"/>
    <property type="evidence" value="ECO:0007669"/>
    <property type="project" value="TreeGrafter"/>
</dbReference>
<dbReference type="Gene3D" id="3.40.50.1000">
    <property type="entry name" value="HAD superfamily/HAD-like"/>
    <property type="match status" value="1"/>
</dbReference>
<dbReference type="InterPro" id="IPR036412">
    <property type="entry name" value="HAD-like_sf"/>
</dbReference>
<dbReference type="OrthoDB" id="6120213at2"/>
<dbReference type="InterPro" id="IPR010708">
    <property type="entry name" value="5'(3')-deoxyribonucleotidase"/>
</dbReference>
<proteinExistence type="inferred from homology"/>
<dbReference type="EMBL" id="RKKB01000028">
    <property type="protein sequence ID" value="RPA22735.1"/>
    <property type="molecule type" value="Genomic_DNA"/>
</dbReference>
<evidence type="ECO:0000313" key="5">
    <source>
        <dbReference type="Proteomes" id="UP000278855"/>
    </source>
</evidence>
<gene>
    <name evidence="3" type="ORF">EGC77_20955</name>
    <name evidence="2" type="ORF">EGC80_16035</name>
</gene>
<dbReference type="Pfam" id="PF06941">
    <property type="entry name" value="NT5C"/>
    <property type="match status" value="1"/>
</dbReference>
<sequence>MSKKIIYIDMDDTLCDYASAHQLALKLYPEIQFPQSKPGFFHDLLPITGGIEAMRQLLASQHYDPFILTAPSVMNPLCYTEKRTWVETHLGMDYVHRLIISPRKDLLKGDFLIDDYNEGKGQELFTGKVLRFCNGQVFLERF</sequence>
<evidence type="ECO:0000313" key="2">
    <source>
        <dbReference type="EMBL" id="AZG36238.1"/>
    </source>
</evidence>
<dbReference type="Proteomes" id="UP000273778">
    <property type="component" value="Chromosome"/>
</dbReference>
<dbReference type="PANTHER" id="PTHR16504:SF4">
    <property type="entry name" value="5'(3')-DEOXYRIBONUCLEOTIDASE"/>
    <property type="match status" value="1"/>
</dbReference>